<evidence type="ECO:0000313" key="5">
    <source>
        <dbReference type="EMBL" id="WAR30919.1"/>
    </source>
</evidence>
<keyword evidence="1" id="KW-0863">Zinc-finger</keyword>
<feature type="compositionally biased region" description="Basic residues" evidence="2">
    <location>
        <begin position="556"/>
        <end position="567"/>
    </location>
</feature>
<dbReference type="PROSITE" id="PS50119">
    <property type="entry name" value="ZF_BBOX"/>
    <property type="match status" value="7"/>
</dbReference>
<dbReference type="Proteomes" id="UP001164746">
    <property type="component" value="Chromosome 17"/>
</dbReference>
<dbReference type="Gene3D" id="4.10.640.40">
    <property type="entry name" value="Cytoplasmic polyadenylation element-binding protein, ZZ domain"/>
    <property type="match status" value="1"/>
</dbReference>
<evidence type="ECO:0000256" key="1">
    <source>
        <dbReference type="PROSITE-ProRule" id="PRU00024"/>
    </source>
</evidence>
<dbReference type="PANTHER" id="PTHR32046">
    <property type="entry name" value="G DOMAIN-CONTAINING PROTEIN"/>
    <property type="match status" value="1"/>
</dbReference>
<evidence type="ECO:0000259" key="3">
    <source>
        <dbReference type="PROSITE" id="PS50119"/>
    </source>
</evidence>
<evidence type="ECO:0000313" key="6">
    <source>
        <dbReference type="Proteomes" id="UP001164746"/>
    </source>
</evidence>
<dbReference type="InterPro" id="IPR038446">
    <property type="entry name" value="CEBP_ZZ_sf"/>
</dbReference>
<feature type="domain" description="B box-type" evidence="3">
    <location>
        <begin position="147"/>
        <end position="195"/>
    </location>
</feature>
<feature type="domain" description="B box-type" evidence="3">
    <location>
        <begin position="436"/>
        <end position="482"/>
    </location>
</feature>
<dbReference type="PANTHER" id="PTHR32046:SF14">
    <property type="match status" value="1"/>
</dbReference>
<evidence type="ECO:0000259" key="4">
    <source>
        <dbReference type="PROSITE" id="PS50853"/>
    </source>
</evidence>
<dbReference type="InterPro" id="IPR027417">
    <property type="entry name" value="P-loop_NTPase"/>
</dbReference>
<feature type="domain" description="Fibronectin type-III" evidence="4">
    <location>
        <begin position="579"/>
        <end position="675"/>
    </location>
</feature>
<dbReference type="EMBL" id="CP111028">
    <property type="protein sequence ID" value="WAR30919.1"/>
    <property type="molecule type" value="Genomic_DNA"/>
</dbReference>
<dbReference type="InterPro" id="IPR036116">
    <property type="entry name" value="FN3_sf"/>
</dbReference>
<keyword evidence="1" id="KW-0479">Metal-binding</keyword>
<sequence>MSGLLFQSVWVDETRMKQRRMIQATMSDELDIRWCKPCIVSKRESKATMYCKEFDNYLCEECYGYQKQTMNKLHDTVDVMEKLKIAIIYCDPCKEGKIDKTAQLFCPICDEYLCDACVETHKMMKSTKTHVPIAKELVEDQTKMSDEILIECEPCKLGNKRQNAKKFCHECNEYLCTSCVILHQRAKLTKSHLPIAIELVEEQSKLSDEILIECEPCRLGNERQRAKKFCHECNEYLCASCAILHQRTKMTKRHAPESIENLQKRSSLRKHFCHPCSDETQEEAAMFCETCEEYLCEHCVAYHKKQKATKAHTLTSDLGIGDTDRDKDIPCEICMLTETYSLSENFCVECEEHLCKQCTEVHLKRKTTKNHQISKNNKEIKLSNVVDCTVCQDAGCMSKAVKYCRDCIEYMCEKCMAMHQRNKLMKVHNLIPSEEMTETACETCEKCDAVAYCIKCDEMLCWQCRSKHNNTKKYNDHELAPVNIDYCDETSLYCKPCEERDIQELACAFCLDCDRELFCSECAKKHRARMKTQSHYVVMDIAKFEEEEKKDDAQSHKNKSKSIHRRVQASPKENDEFTRPGKPVSTETGSDFIVLSWDTPSNFQDGNYYQVSIKDVDQNSKWKLYHKDFTTAIGKIEYITSNTRFVFRVRVIQENGEGLYSPESDVIITFPSPASGLVNISTKVDGENPTIYALPVTENRKARDETAKLRQFWLGKQKRERSCFLEHLELEKSTMVNGFVNYILGVNWDDPFRFTIIDFEEEEKQRETNQALSQSEWITRYTIFPEKGSRVSYCLNIIDTPGFDDRRGLYRDQEIVEQIRQLFSAKQPKGVCVIDAICFLMKAPDARFTAVQSYTFQSIMSLFANDIEGNICSLITFADGIDPPCLAALKESHLPFGEYFTFNNSGLFAPNVGPISLAPMFWDMGIKSFQHFFSHLEQGKPKSLQLTTDVLDGRIRFEHTVKNLQPQLDAVILKINQMNQEIAIIDRNKSTLKDNADFICAFKQTQQKRRELPPGQLATNCTHCHFTCNKNCDLQDDVRKSCRKTMDGNGFCTVCPAKCKWDKHAKLPYIIDNVTVTVQKPYRDMQKKYQEAAGNLPTQEQIVEEKTEELNHMIDDAEFLKTSVKECYERLNAIALRPNPLFMTEHIDLLIENEKLMKKDGFSERINTLNEFRKKAMIMSDATKYTKVAQTAMRNAEVKKNRSLFK</sequence>
<feature type="domain" description="B box-type" evidence="3">
    <location>
        <begin position="326"/>
        <end position="376"/>
    </location>
</feature>
<keyword evidence="1" id="KW-0862">Zinc</keyword>
<proteinExistence type="predicted"/>
<dbReference type="InterPro" id="IPR013783">
    <property type="entry name" value="Ig-like_fold"/>
</dbReference>
<feature type="domain" description="B box-type" evidence="3">
    <location>
        <begin position="209"/>
        <end position="259"/>
    </location>
</feature>
<evidence type="ECO:0000256" key="2">
    <source>
        <dbReference type="SAM" id="MobiDB-lite"/>
    </source>
</evidence>
<dbReference type="SUPFAM" id="SSF52540">
    <property type="entry name" value="P-loop containing nucleoside triphosphate hydrolases"/>
    <property type="match status" value="1"/>
</dbReference>
<dbReference type="SMART" id="SM00336">
    <property type="entry name" value="BBOX"/>
    <property type="match status" value="7"/>
</dbReference>
<dbReference type="CDD" id="cd19757">
    <property type="entry name" value="Bbox1"/>
    <property type="match status" value="2"/>
</dbReference>
<protein>
    <submittedName>
        <fullName evidence="5">Uncharacterized protein</fullName>
    </submittedName>
</protein>
<gene>
    <name evidence="5" type="ORF">MAR_033461</name>
</gene>
<dbReference type="PROSITE" id="PS50853">
    <property type="entry name" value="FN3"/>
    <property type="match status" value="1"/>
</dbReference>
<name>A0ABY7GBQ9_MYAAR</name>
<feature type="domain" description="B box-type" evidence="3">
    <location>
        <begin position="85"/>
        <end position="133"/>
    </location>
</feature>
<feature type="domain" description="B box-type" evidence="3">
    <location>
        <begin position="276"/>
        <end position="317"/>
    </location>
</feature>
<dbReference type="Gene3D" id="3.40.50.300">
    <property type="entry name" value="P-loop containing nucleotide triphosphate hydrolases"/>
    <property type="match status" value="1"/>
</dbReference>
<dbReference type="Gene3D" id="2.60.40.10">
    <property type="entry name" value="Immunoglobulins"/>
    <property type="match status" value="1"/>
</dbReference>
<dbReference type="SUPFAM" id="SSF49265">
    <property type="entry name" value="Fibronectin type III"/>
    <property type="match status" value="1"/>
</dbReference>
<keyword evidence="6" id="KW-1185">Reference proteome</keyword>
<feature type="region of interest" description="Disordered" evidence="2">
    <location>
        <begin position="548"/>
        <end position="585"/>
    </location>
</feature>
<feature type="domain" description="B box-type" evidence="3">
    <location>
        <begin position="383"/>
        <end position="433"/>
    </location>
</feature>
<organism evidence="5 6">
    <name type="scientific">Mya arenaria</name>
    <name type="common">Soft-shell clam</name>
    <dbReference type="NCBI Taxonomy" id="6604"/>
    <lineage>
        <taxon>Eukaryota</taxon>
        <taxon>Metazoa</taxon>
        <taxon>Spiralia</taxon>
        <taxon>Lophotrochozoa</taxon>
        <taxon>Mollusca</taxon>
        <taxon>Bivalvia</taxon>
        <taxon>Autobranchia</taxon>
        <taxon>Heteroconchia</taxon>
        <taxon>Euheterodonta</taxon>
        <taxon>Imparidentia</taxon>
        <taxon>Neoheterodontei</taxon>
        <taxon>Myida</taxon>
        <taxon>Myoidea</taxon>
        <taxon>Myidae</taxon>
        <taxon>Mya</taxon>
    </lineage>
</organism>
<dbReference type="Gene3D" id="3.30.160.60">
    <property type="entry name" value="Classic Zinc Finger"/>
    <property type="match status" value="2"/>
</dbReference>
<dbReference type="CDD" id="cd00063">
    <property type="entry name" value="FN3"/>
    <property type="match status" value="1"/>
</dbReference>
<dbReference type="InterPro" id="IPR003961">
    <property type="entry name" value="FN3_dom"/>
</dbReference>
<accession>A0ABY7GBQ9</accession>
<dbReference type="InterPro" id="IPR000315">
    <property type="entry name" value="Znf_B-box"/>
</dbReference>
<reference evidence="5" key="1">
    <citation type="submission" date="2022-11" db="EMBL/GenBank/DDBJ databases">
        <title>Centuries of genome instability and evolution in soft-shell clam transmissible cancer (bioRxiv).</title>
        <authorList>
            <person name="Hart S.F.M."/>
            <person name="Yonemitsu M.A."/>
            <person name="Giersch R.M."/>
            <person name="Beal B.F."/>
            <person name="Arriagada G."/>
            <person name="Davis B.W."/>
            <person name="Ostrander E.A."/>
            <person name="Goff S.P."/>
            <person name="Metzger M.J."/>
        </authorList>
    </citation>
    <scope>NUCLEOTIDE SEQUENCE</scope>
    <source>
        <strain evidence="5">MELC-2E11</strain>
        <tissue evidence="5">Siphon/mantle</tissue>
    </source>
</reference>